<dbReference type="InterPro" id="IPR005471">
    <property type="entry name" value="Tscrpt_reg_IclR_N"/>
</dbReference>
<feature type="compositionally biased region" description="Low complexity" evidence="1">
    <location>
        <begin position="124"/>
        <end position="173"/>
    </location>
</feature>
<feature type="domain" description="HTH iclR-type" evidence="2">
    <location>
        <begin position="44"/>
        <end position="109"/>
    </location>
</feature>
<evidence type="ECO:0000313" key="4">
    <source>
        <dbReference type="Proteomes" id="UP000253507"/>
    </source>
</evidence>
<gene>
    <name evidence="3" type="ORF">DQ392_00675</name>
</gene>
<keyword evidence="4" id="KW-1185">Reference proteome</keyword>
<reference evidence="3 4" key="1">
    <citation type="submission" date="2018-06" db="EMBL/GenBank/DDBJ databases">
        <title>Streptomyces reniochalinae sp. nov. and Streptomyces diacarnus sp. nov. from marine sponges.</title>
        <authorList>
            <person name="Li L."/>
        </authorList>
    </citation>
    <scope>NUCLEOTIDE SEQUENCE [LARGE SCALE GENOMIC DNA]</scope>
    <source>
        <strain evidence="3 4">LHW50302</strain>
    </source>
</reference>
<dbReference type="PROSITE" id="PS51077">
    <property type="entry name" value="HTH_ICLR"/>
    <property type="match status" value="1"/>
</dbReference>
<feature type="region of interest" description="Disordered" evidence="1">
    <location>
        <begin position="188"/>
        <end position="240"/>
    </location>
</feature>
<proteinExistence type="predicted"/>
<comment type="caution">
    <text evidence="3">The sequence shown here is derived from an EMBL/GenBank/DDBJ whole genome shotgun (WGS) entry which is preliminary data.</text>
</comment>
<dbReference type="SUPFAM" id="SSF46785">
    <property type="entry name" value="Winged helix' DNA-binding domain"/>
    <property type="match status" value="1"/>
</dbReference>
<feature type="compositionally biased region" description="Low complexity" evidence="1">
    <location>
        <begin position="213"/>
        <end position="233"/>
    </location>
</feature>
<dbReference type="EMBL" id="QOIM01000017">
    <property type="protein sequence ID" value="RCG25798.1"/>
    <property type="molecule type" value="Genomic_DNA"/>
</dbReference>
<name>A0A367F613_9ACTN</name>
<feature type="region of interest" description="Disordered" evidence="1">
    <location>
        <begin position="109"/>
        <end position="173"/>
    </location>
</feature>
<sequence>MRNGRAGHAHVWRAARHDATAKVCTYGDAGGVQTTQKTETGAYFVSAARGFALLAALAELEEEDPGAHRLGVIARRAGLSPSQANKLLAQAEQHGLVRRTGYGRYALSPHAAATGTTETDRTTRPTPAGPTARPAAASTAGPAARRAAAASARPSTGPAVRSTAGTARPPAAVPAVPVAPAVRRARALAAGGAKTPVTAPGPGPLTARERPGRTPAAGAAPARRALPGAGQPPVSTVPAR</sequence>
<dbReference type="Pfam" id="PF09339">
    <property type="entry name" value="HTH_IclR"/>
    <property type="match status" value="1"/>
</dbReference>
<evidence type="ECO:0000313" key="3">
    <source>
        <dbReference type="EMBL" id="RCG25798.1"/>
    </source>
</evidence>
<dbReference type="Proteomes" id="UP000253507">
    <property type="component" value="Unassembled WGS sequence"/>
</dbReference>
<accession>A0A367F613</accession>
<dbReference type="GO" id="GO:0003677">
    <property type="term" value="F:DNA binding"/>
    <property type="evidence" value="ECO:0007669"/>
    <property type="project" value="InterPro"/>
</dbReference>
<dbReference type="AlphaFoldDB" id="A0A367F613"/>
<dbReference type="GO" id="GO:0006355">
    <property type="term" value="P:regulation of DNA-templated transcription"/>
    <property type="evidence" value="ECO:0007669"/>
    <property type="project" value="InterPro"/>
</dbReference>
<dbReference type="InterPro" id="IPR036388">
    <property type="entry name" value="WH-like_DNA-bd_sf"/>
</dbReference>
<evidence type="ECO:0000259" key="2">
    <source>
        <dbReference type="PROSITE" id="PS51077"/>
    </source>
</evidence>
<organism evidence="3 4">
    <name type="scientific">Streptomyces reniochalinae</name>
    <dbReference type="NCBI Taxonomy" id="2250578"/>
    <lineage>
        <taxon>Bacteria</taxon>
        <taxon>Bacillati</taxon>
        <taxon>Actinomycetota</taxon>
        <taxon>Actinomycetes</taxon>
        <taxon>Kitasatosporales</taxon>
        <taxon>Streptomycetaceae</taxon>
        <taxon>Streptomyces</taxon>
    </lineage>
</organism>
<protein>
    <submittedName>
        <fullName evidence="3">MarR family transcriptional regulator</fullName>
    </submittedName>
</protein>
<dbReference type="Gene3D" id="1.10.10.10">
    <property type="entry name" value="Winged helix-like DNA-binding domain superfamily/Winged helix DNA-binding domain"/>
    <property type="match status" value="1"/>
</dbReference>
<evidence type="ECO:0000256" key="1">
    <source>
        <dbReference type="SAM" id="MobiDB-lite"/>
    </source>
</evidence>
<dbReference type="InterPro" id="IPR036390">
    <property type="entry name" value="WH_DNA-bd_sf"/>
</dbReference>
<dbReference type="OrthoDB" id="9791355at2"/>